<evidence type="ECO:0000256" key="3">
    <source>
        <dbReference type="ARBA" id="ARBA00022530"/>
    </source>
</evidence>
<dbReference type="FunFam" id="2.60.120.200:FF:000085">
    <property type="entry name" value="collagen alpha-1(XXVII) chain isoform X1"/>
    <property type="match status" value="1"/>
</dbReference>
<dbReference type="AlphaFoldDB" id="V8NEX9"/>
<dbReference type="SUPFAM" id="SSF49899">
    <property type="entry name" value="Concanavalin A-like lectins/glucanases"/>
    <property type="match status" value="1"/>
</dbReference>
<proteinExistence type="predicted"/>
<dbReference type="OrthoDB" id="8939548at2759"/>
<sequence>MCLVDRWHFPGGRVACQGNSLARLSFKDVDVLQRLGLVGPRPSDLSHSVPQGVVPFRLGVILTQQARIEVPSSSVIPVPIGPDLTLVLSVCSLRVNSAFLFTIKSKRKKLQLGVQFLPGKVVVYVGHKRSVYFDYNIHDGRWHNLAIDIRSRTVTLVTACGKEKVHADLYNKKEKTLDPEGSFLLGRLNQRSAQFEGALCQFDIYLSTKAAHDYCKYLKKQCRQLDTFRPDLLPFSPLLSKDPRTSEMTPKQADLAMMGLMNLTTMNPPSMVFKTPTSRRDRRLQGASTTVRAPKAPSVAPTMKLRSTVALSPSRTITEASQPIRNLQKNATVAHPTSRTAHQTTTRVLGGSSTVEKPLSSSRPYVLAFPNSTVNFGMVPDKKEIRKTSKKPSSQGPTVRSSRMPSTTKPMMKSRRNSSSSHSPVPTKQKLEKVTGGPAPKEAMIQPATKKSSPTVATVFYTKPALGGPYPAYETHGQNSEYITLAAVDGFQDFNPVGPTLFPFVIGLPGWKGDPGPPSVEHLECQLSQPSRSIDLLAMKGAQW</sequence>
<organism evidence="10 11">
    <name type="scientific">Ophiophagus hannah</name>
    <name type="common">King cobra</name>
    <name type="synonym">Naja hannah</name>
    <dbReference type="NCBI Taxonomy" id="8665"/>
    <lineage>
        <taxon>Eukaryota</taxon>
        <taxon>Metazoa</taxon>
        <taxon>Chordata</taxon>
        <taxon>Craniata</taxon>
        <taxon>Vertebrata</taxon>
        <taxon>Euteleostomi</taxon>
        <taxon>Lepidosauria</taxon>
        <taxon>Squamata</taxon>
        <taxon>Bifurcata</taxon>
        <taxon>Unidentata</taxon>
        <taxon>Episquamata</taxon>
        <taxon>Toxicofera</taxon>
        <taxon>Serpentes</taxon>
        <taxon>Colubroidea</taxon>
        <taxon>Elapidae</taxon>
        <taxon>Elapinae</taxon>
        <taxon>Ophiophagus</taxon>
    </lineage>
</organism>
<evidence type="ECO:0000313" key="11">
    <source>
        <dbReference type="Proteomes" id="UP000018936"/>
    </source>
</evidence>
<evidence type="ECO:0000313" key="10">
    <source>
        <dbReference type="EMBL" id="ETE60501.1"/>
    </source>
</evidence>
<evidence type="ECO:0000256" key="6">
    <source>
        <dbReference type="ARBA" id="ARBA00023119"/>
    </source>
</evidence>
<feature type="non-terminal residue" evidence="10">
    <location>
        <position position="1"/>
    </location>
</feature>
<evidence type="ECO:0000259" key="9">
    <source>
        <dbReference type="SMART" id="SM00210"/>
    </source>
</evidence>
<dbReference type="InterPro" id="IPR048287">
    <property type="entry name" value="TSPN-like_N"/>
</dbReference>
<keyword evidence="4" id="KW-0732">Signal</keyword>
<evidence type="ECO:0000256" key="8">
    <source>
        <dbReference type="SAM" id="MobiDB-lite"/>
    </source>
</evidence>
<gene>
    <name evidence="10" type="ORF">L345_13757</name>
</gene>
<keyword evidence="7" id="KW-0325">Glycoprotein</keyword>
<dbReference type="GO" id="GO:0005581">
    <property type="term" value="C:collagen trimer"/>
    <property type="evidence" value="ECO:0007669"/>
    <property type="project" value="UniProtKB-KW"/>
</dbReference>
<reference evidence="10 11" key="1">
    <citation type="journal article" date="2013" name="Proc. Natl. Acad. Sci. U.S.A.">
        <title>The king cobra genome reveals dynamic gene evolution and adaptation in the snake venom system.</title>
        <authorList>
            <person name="Vonk F.J."/>
            <person name="Casewell N.R."/>
            <person name="Henkel C.V."/>
            <person name="Heimberg A.M."/>
            <person name="Jansen H.J."/>
            <person name="McCleary R.J."/>
            <person name="Kerkkamp H.M."/>
            <person name="Vos R.A."/>
            <person name="Guerreiro I."/>
            <person name="Calvete J.J."/>
            <person name="Wuster W."/>
            <person name="Woods A.E."/>
            <person name="Logan J.M."/>
            <person name="Harrison R.A."/>
            <person name="Castoe T.A."/>
            <person name="de Koning A.P."/>
            <person name="Pollock D.D."/>
            <person name="Yandell M."/>
            <person name="Calderon D."/>
            <person name="Renjifo C."/>
            <person name="Currier R.B."/>
            <person name="Salgado D."/>
            <person name="Pla D."/>
            <person name="Sanz L."/>
            <person name="Hyder A.S."/>
            <person name="Ribeiro J.M."/>
            <person name="Arntzen J.W."/>
            <person name="van den Thillart G.E."/>
            <person name="Boetzer M."/>
            <person name="Pirovano W."/>
            <person name="Dirks R.P."/>
            <person name="Spaink H.P."/>
            <person name="Duboule D."/>
            <person name="McGlinn E."/>
            <person name="Kini R.M."/>
            <person name="Richardson M.K."/>
        </authorList>
    </citation>
    <scope>NUCLEOTIDE SEQUENCE</scope>
    <source>
        <tissue evidence="10">Blood</tissue>
    </source>
</reference>
<evidence type="ECO:0000256" key="1">
    <source>
        <dbReference type="ARBA" id="ARBA00004498"/>
    </source>
</evidence>
<comment type="caution">
    <text evidence="10">The sequence shown here is derived from an EMBL/GenBank/DDBJ whole genome shotgun (WGS) entry which is preliminary data.</text>
</comment>
<comment type="subcellular location">
    <subcellularLocation>
        <location evidence="1">Secreted</location>
        <location evidence="1">Extracellular space</location>
        <location evidence="1">Extracellular matrix</location>
    </subcellularLocation>
</comment>
<protein>
    <recommendedName>
        <fullName evidence="9">Thrombospondin-like N-terminal domain-containing protein</fullName>
    </recommendedName>
</protein>
<keyword evidence="6" id="KW-0176">Collagen</keyword>
<feature type="domain" description="Thrombospondin-like N-terminal" evidence="9">
    <location>
        <begin position="28"/>
        <end position="208"/>
    </location>
</feature>
<evidence type="ECO:0000256" key="2">
    <source>
        <dbReference type="ARBA" id="ARBA00022525"/>
    </source>
</evidence>
<evidence type="ECO:0000256" key="5">
    <source>
        <dbReference type="ARBA" id="ARBA00022737"/>
    </source>
</evidence>
<dbReference type="EMBL" id="AZIM01004616">
    <property type="protein sequence ID" value="ETE60501.1"/>
    <property type="molecule type" value="Genomic_DNA"/>
</dbReference>
<feature type="region of interest" description="Disordered" evidence="8">
    <location>
        <begin position="376"/>
        <end position="449"/>
    </location>
</feature>
<dbReference type="Gene3D" id="2.60.120.200">
    <property type="match status" value="1"/>
</dbReference>
<keyword evidence="3" id="KW-0272">Extracellular matrix</keyword>
<dbReference type="InterPro" id="IPR013320">
    <property type="entry name" value="ConA-like_dom_sf"/>
</dbReference>
<feature type="region of interest" description="Disordered" evidence="8">
    <location>
        <begin position="267"/>
        <end position="297"/>
    </location>
</feature>
<keyword evidence="11" id="KW-1185">Reference proteome</keyword>
<accession>V8NEX9</accession>
<dbReference type="SMART" id="SM00210">
    <property type="entry name" value="TSPN"/>
    <property type="match status" value="1"/>
</dbReference>
<keyword evidence="2" id="KW-0964">Secreted</keyword>
<name>V8NEX9_OPHHA</name>
<keyword evidence="5" id="KW-0677">Repeat</keyword>
<evidence type="ECO:0000256" key="4">
    <source>
        <dbReference type="ARBA" id="ARBA00022729"/>
    </source>
</evidence>
<feature type="compositionally biased region" description="Polar residues" evidence="8">
    <location>
        <begin position="391"/>
        <end position="409"/>
    </location>
</feature>
<feature type="region of interest" description="Disordered" evidence="8">
    <location>
        <begin position="331"/>
        <end position="359"/>
    </location>
</feature>
<dbReference type="Proteomes" id="UP000018936">
    <property type="component" value="Unassembled WGS sequence"/>
</dbReference>
<evidence type="ECO:0000256" key="7">
    <source>
        <dbReference type="ARBA" id="ARBA00023180"/>
    </source>
</evidence>